<dbReference type="GO" id="GO:0004540">
    <property type="term" value="F:RNA nuclease activity"/>
    <property type="evidence" value="ECO:0007669"/>
    <property type="project" value="InterPro"/>
</dbReference>
<organism evidence="10 11">
    <name type="scientific">Leptolyngbya cf. ectocarpi LEGE 11479</name>
    <dbReference type="NCBI Taxonomy" id="1828722"/>
    <lineage>
        <taxon>Bacteria</taxon>
        <taxon>Bacillati</taxon>
        <taxon>Cyanobacteriota</taxon>
        <taxon>Cyanophyceae</taxon>
        <taxon>Leptolyngbyales</taxon>
        <taxon>Leptolyngbyaceae</taxon>
        <taxon>Leptolyngbya group</taxon>
        <taxon>Leptolyngbya</taxon>
    </lineage>
</organism>
<dbReference type="PANTHER" id="PTHR33653">
    <property type="entry name" value="RIBONUCLEASE VAPC2"/>
    <property type="match status" value="1"/>
</dbReference>
<keyword evidence="5 8" id="KW-0378">Hydrolase</keyword>
<evidence type="ECO:0000256" key="6">
    <source>
        <dbReference type="ARBA" id="ARBA00022842"/>
    </source>
</evidence>
<evidence type="ECO:0000259" key="9">
    <source>
        <dbReference type="Pfam" id="PF01850"/>
    </source>
</evidence>
<reference evidence="10" key="1">
    <citation type="submission" date="2020-10" db="EMBL/GenBank/DDBJ databases">
        <authorList>
            <person name="Castelo-Branco R."/>
            <person name="Eusebio N."/>
            <person name="Adriana R."/>
            <person name="Vieira A."/>
            <person name="Brugerolle De Fraissinette N."/>
            <person name="Rezende De Castro R."/>
            <person name="Schneider M.P."/>
            <person name="Vasconcelos V."/>
            <person name="Leao P.N."/>
        </authorList>
    </citation>
    <scope>NUCLEOTIDE SEQUENCE</scope>
    <source>
        <strain evidence="10">LEGE 11479</strain>
    </source>
</reference>
<keyword evidence="2 8" id="KW-1277">Toxin-antitoxin system</keyword>
<accession>A0A928X262</accession>
<dbReference type="GO" id="GO:0090729">
    <property type="term" value="F:toxin activity"/>
    <property type="evidence" value="ECO:0007669"/>
    <property type="project" value="UniProtKB-KW"/>
</dbReference>
<evidence type="ECO:0000256" key="7">
    <source>
        <dbReference type="ARBA" id="ARBA00038093"/>
    </source>
</evidence>
<comment type="function">
    <text evidence="8">Toxic component of a toxin-antitoxin (TA) system. An RNase.</text>
</comment>
<dbReference type="AlphaFoldDB" id="A0A928X262"/>
<dbReference type="SUPFAM" id="SSF88723">
    <property type="entry name" value="PIN domain-like"/>
    <property type="match status" value="1"/>
</dbReference>
<dbReference type="InterPro" id="IPR002716">
    <property type="entry name" value="PIN_dom"/>
</dbReference>
<dbReference type="Gene3D" id="3.40.50.1010">
    <property type="entry name" value="5'-nuclease"/>
    <property type="match status" value="1"/>
</dbReference>
<evidence type="ECO:0000313" key="10">
    <source>
        <dbReference type="EMBL" id="MBE9067067.1"/>
    </source>
</evidence>
<dbReference type="EC" id="3.1.-.-" evidence="8"/>
<dbReference type="PANTHER" id="PTHR33653:SF1">
    <property type="entry name" value="RIBONUCLEASE VAPC2"/>
    <property type="match status" value="1"/>
</dbReference>
<sequence>MTECPMYLLDTNVISELRKQEKANLGVQQFFQNVIEQNSRIYISAVTIGELRRGVDLIRYRGDQPQAELLETWLQTILNHYADQILDFTATEAQVWGRLRVPVANNAIDKQIAATALTYGLTLVTRNIKDFAGTGVPLLNPFEKFSKGN</sequence>
<evidence type="ECO:0000256" key="4">
    <source>
        <dbReference type="ARBA" id="ARBA00022723"/>
    </source>
</evidence>
<name>A0A928X262_LEPEC</name>
<keyword evidence="8" id="KW-0800">Toxin</keyword>
<feature type="binding site" evidence="8">
    <location>
        <position position="109"/>
    </location>
    <ligand>
        <name>Mg(2+)</name>
        <dbReference type="ChEBI" id="CHEBI:18420"/>
    </ligand>
</feature>
<evidence type="ECO:0000256" key="5">
    <source>
        <dbReference type="ARBA" id="ARBA00022801"/>
    </source>
</evidence>
<keyword evidence="4 8" id="KW-0479">Metal-binding</keyword>
<dbReference type="InterPro" id="IPR022907">
    <property type="entry name" value="VapC_family"/>
</dbReference>
<dbReference type="InterPro" id="IPR050556">
    <property type="entry name" value="Type_II_TA_system_RNase"/>
</dbReference>
<feature type="binding site" evidence="8">
    <location>
        <position position="10"/>
    </location>
    <ligand>
        <name>Mg(2+)</name>
        <dbReference type="ChEBI" id="CHEBI:18420"/>
    </ligand>
</feature>
<evidence type="ECO:0000256" key="3">
    <source>
        <dbReference type="ARBA" id="ARBA00022722"/>
    </source>
</evidence>
<comment type="cofactor">
    <cofactor evidence="1 8">
        <name>Mg(2+)</name>
        <dbReference type="ChEBI" id="CHEBI:18420"/>
    </cofactor>
</comment>
<comment type="similarity">
    <text evidence="7 8">Belongs to the PINc/VapC protein family.</text>
</comment>
<evidence type="ECO:0000256" key="1">
    <source>
        <dbReference type="ARBA" id="ARBA00001946"/>
    </source>
</evidence>
<dbReference type="InterPro" id="IPR029060">
    <property type="entry name" value="PIN-like_dom_sf"/>
</dbReference>
<dbReference type="CDD" id="cd18746">
    <property type="entry name" value="PIN_VapC4-5_FitB-like"/>
    <property type="match status" value="1"/>
</dbReference>
<evidence type="ECO:0000256" key="8">
    <source>
        <dbReference type="HAMAP-Rule" id="MF_00265"/>
    </source>
</evidence>
<dbReference type="Pfam" id="PF01850">
    <property type="entry name" value="PIN"/>
    <property type="match status" value="1"/>
</dbReference>
<dbReference type="RefSeq" id="WP_193993037.1">
    <property type="nucleotide sequence ID" value="NZ_JADEXP010000074.1"/>
</dbReference>
<evidence type="ECO:0000256" key="2">
    <source>
        <dbReference type="ARBA" id="ARBA00022649"/>
    </source>
</evidence>
<keyword evidence="11" id="KW-1185">Reference proteome</keyword>
<proteinExistence type="inferred from homology"/>
<comment type="caution">
    <text evidence="10">The sequence shown here is derived from an EMBL/GenBank/DDBJ whole genome shotgun (WGS) entry which is preliminary data.</text>
</comment>
<feature type="domain" description="PIN" evidence="9">
    <location>
        <begin position="7"/>
        <end position="128"/>
    </location>
</feature>
<evidence type="ECO:0000313" key="11">
    <source>
        <dbReference type="Proteomes" id="UP000615026"/>
    </source>
</evidence>
<protein>
    <recommendedName>
        <fullName evidence="8">Ribonuclease VapC</fullName>
        <shortName evidence="8">RNase VapC</shortName>
        <ecNumber evidence="8">3.1.-.-</ecNumber>
    </recommendedName>
    <alternativeName>
        <fullName evidence="8">Toxin VapC</fullName>
    </alternativeName>
</protein>
<dbReference type="HAMAP" id="MF_00265">
    <property type="entry name" value="VapC_Nob1"/>
    <property type="match status" value="1"/>
</dbReference>
<keyword evidence="6 8" id="KW-0460">Magnesium</keyword>
<keyword evidence="3 8" id="KW-0540">Nuclease</keyword>
<dbReference type="EMBL" id="JADEXP010000074">
    <property type="protein sequence ID" value="MBE9067067.1"/>
    <property type="molecule type" value="Genomic_DNA"/>
</dbReference>
<dbReference type="GO" id="GO:0016787">
    <property type="term" value="F:hydrolase activity"/>
    <property type="evidence" value="ECO:0007669"/>
    <property type="project" value="UniProtKB-KW"/>
</dbReference>
<dbReference type="GO" id="GO:0000287">
    <property type="term" value="F:magnesium ion binding"/>
    <property type="evidence" value="ECO:0007669"/>
    <property type="project" value="UniProtKB-UniRule"/>
</dbReference>
<gene>
    <name evidence="8" type="primary">vapC</name>
    <name evidence="10" type="ORF">IQ260_10410</name>
</gene>
<dbReference type="Proteomes" id="UP000615026">
    <property type="component" value="Unassembled WGS sequence"/>
</dbReference>